<name>A0ABR4CR36_9HELO</name>
<evidence type="ECO:0000259" key="1">
    <source>
        <dbReference type="Pfam" id="PF12697"/>
    </source>
</evidence>
<sequence>MFTTSLHVPVPVFLTVPTKPDAPITHNFFPATNSHTISSHNTLIIFINGLGLPASSWIPAITILQTQLESCPAILSYDRFGQGLTTSRDPLDGQTGKELGHDFLDVAHDLHNIILTIAAKEFSLQISEVENGSLRLLLVAASIGAPIARLYAQNYRGIVSGLVILDSNIANVNYSDFLPDPDLPGFDNDTLLSDGCTLEQYREARLKLARMFDLNVRNLENIDRTNSPALLPYSDQPKLVGTSQTGPLLSVVGHYPETFTDLSYTMMGTPKSLSRITNEYWAQYNAGLTKITDAEKCKGVVIAKGCGHFIQKDDPGFVAQVISGMIKELSW</sequence>
<comment type="caution">
    <text evidence="2">The sequence shown here is derived from an EMBL/GenBank/DDBJ whole genome shotgun (WGS) entry which is preliminary data.</text>
</comment>
<keyword evidence="3" id="KW-1185">Reference proteome</keyword>
<evidence type="ECO:0000313" key="3">
    <source>
        <dbReference type="Proteomes" id="UP001595075"/>
    </source>
</evidence>
<organism evidence="2 3">
    <name type="scientific">Oculimacula yallundae</name>
    <dbReference type="NCBI Taxonomy" id="86028"/>
    <lineage>
        <taxon>Eukaryota</taxon>
        <taxon>Fungi</taxon>
        <taxon>Dikarya</taxon>
        <taxon>Ascomycota</taxon>
        <taxon>Pezizomycotina</taxon>
        <taxon>Leotiomycetes</taxon>
        <taxon>Helotiales</taxon>
        <taxon>Ploettnerulaceae</taxon>
        <taxon>Oculimacula</taxon>
    </lineage>
</organism>
<feature type="domain" description="AB hydrolase-1" evidence="1">
    <location>
        <begin position="44"/>
        <end position="320"/>
    </location>
</feature>
<dbReference type="InterPro" id="IPR000073">
    <property type="entry name" value="AB_hydrolase_1"/>
</dbReference>
<evidence type="ECO:0000313" key="2">
    <source>
        <dbReference type="EMBL" id="KAL2072314.1"/>
    </source>
</evidence>
<dbReference type="Gene3D" id="3.40.50.1820">
    <property type="entry name" value="alpha/beta hydrolase"/>
    <property type="match status" value="1"/>
</dbReference>
<gene>
    <name evidence="2" type="ORF">VTL71DRAFT_11657</name>
</gene>
<dbReference type="Proteomes" id="UP001595075">
    <property type="component" value="Unassembled WGS sequence"/>
</dbReference>
<proteinExistence type="predicted"/>
<reference evidence="2 3" key="1">
    <citation type="journal article" date="2024" name="Commun. Biol.">
        <title>Comparative genomic analysis of thermophilic fungi reveals convergent evolutionary adaptations and gene losses.</title>
        <authorList>
            <person name="Steindorff A.S."/>
            <person name="Aguilar-Pontes M.V."/>
            <person name="Robinson A.J."/>
            <person name="Andreopoulos B."/>
            <person name="LaButti K."/>
            <person name="Kuo A."/>
            <person name="Mondo S."/>
            <person name="Riley R."/>
            <person name="Otillar R."/>
            <person name="Haridas S."/>
            <person name="Lipzen A."/>
            <person name="Grimwood J."/>
            <person name="Schmutz J."/>
            <person name="Clum A."/>
            <person name="Reid I.D."/>
            <person name="Moisan M.C."/>
            <person name="Butler G."/>
            <person name="Nguyen T.T.M."/>
            <person name="Dewar K."/>
            <person name="Conant G."/>
            <person name="Drula E."/>
            <person name="Henrissat B."/>
            <person name="Hansel C."/>
            <person name="Singer S."/>
            <person name="Hutchinson M.I."/>
            <person name="de Vries R.P."/>
            <person name="Natvig D.O."/>
            <person name="Powell A.J."/>
            <person name="Tsang A."/>
            <person name="Grigoriev I.V."/>
        </authorList>
    </citation>
    <scope>NUCLEOTIDE SEQUENCE [LARGE SCALE GENOMIC DNA]</scope>
    <source>
        <strain evidence="2 3">CBS 494.80</strain>
    </source>
</reference>
<dbReference type="EMBL" id="JAZHXI010000004">
    <property type="protein sequence ID" value="KAL2072314.1"/>
    <property type="molecule type" value="Genomic_DNA"/>
</dbReference>
<dbReference type="SUPFAM" id="SSF53474">
    <property type="entry name" value="alpha/beta-Hydrolases"/>
    <property type="match status" value="1"/>
</dbReference>
<dbReference type="Pfam" id="PF12697">
    <property type="entry name" value="Abhydrolase_6"/>
    <property type="match status" value="1"/>
</dbReference>
<protein>
    <recommendedName>
        <fullName evidence="1">AB hydrolase-1 domain-containing protein</fullName>
    </recommendedName>
</protein>
<dbReference type="InterPro" id="IPR029058">
    <property type="entry name" value="AB_hydrolase_fold"/>
</dbReference>
<accession>A0ABR4CR36</accession>